<sequence length="88" mass="10169">MADIVNLNRFRKTKVRALKDERAQQNRIDYGTPRALKALTAAQKALEDKKLAGKKRKTDDEPPKQHDPELHAPEQHDPEQHDKEPHES</sequence>
<dbReference type="AlphaFoldDB" id="A0A1E5QBT2"/>
<gene>
    <name evidence="2" type="ORF">BEN30_03120</name>
</gene>
<accession>A0A1E5QBT2</accession>
<comment type="caution">
    <text evidence="2">The sequence shown here is derived from an EMBL/GenBank/DDBJ whole genome shotgun (WGS) entry which is preliminary data.</text>
</comment>
<organism evidence="2 3">
    <name type="scientific">Magnetovibrio blakemorei</name>
    <dbReference type="NCBI Taxonomy" id="28181"/>
    <lineage>
        <taxon>Bacteria</taxon>
        <taxon>Pseudomonadati</taxon>
        <taxon>Pseudomonadota</taxon>
        <taxon>Alphaproteobacteria</taxon>
        <taxon>Rhodospirillales</taxon>
        <taxon>Magnetovibrionaceae</taxon>
        <taxon>Magnetovibrio</taxon>
    </lineage>
</organism>
<protein>
    <recommendedName>
        <fullName evidence="4">DUF4169 domain-containing protein</fullName>
    </recommendedName>
</protein>
<keyword evidence="3" id="KW-1185">Reference proteome</keyword>
<dbReference type="RefSeq" id="WP_069956565.1">
    <property type="nucleotide sequence ID" value="NZ_MCGG01000007.1"/>
</dbReference>
<dbReference type="InterPro" id="IPR025227">
    <property type="entry name" value="DUF4169"/>
</dbReference>
<dbReference type="Pfam" id="PF13770">
    <property type="entry name" value="DUF4169"/>
    <property type="match status" value="1"/>
</dbReference>
<evidence type="ECO:0000313" key="2">
    <source>
        <dbReference type="EMBL" id="OEJ69413.1"/>
    </source>
</evidence>
<proteinExistence type="predicted"/>
<reference evidence="3" key="1">
    <citation type="submission" date="2016-07" db="EMBL/GenBank/DDBJ databases">
        <authorList>
            <person name="Florea S."/>
            <person name="Webb J.S."/>
            <person name="Jaromczyk J."/>
            <person name="Schardl C.L."/>
        </authorList>
    </citation>
    <scope>NUCLEOTIDE SEQUENCE [LARGE SCALE GENOMIC DNA]</scope>
    <source>
        <strain evidence="3">MV-1</strain>
    </source>
</reference>
<evidence type="ECO:0000313" key="3">
    <source>
        <dbReference type="Proteomes" id="UP000095347"/>
    </source>
</evidence>
<dbReference type="STRING" id="28181.BEN30_03120"/>
<evidence type="ECO:0000256" key="1">
    <source>
        <dbReference type="SAM" id="MobiDB-lite"/>
    </source>
</evidence>
<evidence type="ECO:0008006" key="4">
    <source>
        <dbReference type="Google" id="ProtNLM"/>
    </source>
</evidence>
<feature type="region of interest" description="Disordered" evidence="1">
    <location>
        <begin position="48"/>
        <end position="88"/>
    </location>
</feature>
<dbReference type="OrthoDB" id="7173889at2"/>
<dbReference type="EMBL" id="MCGG01000007">
    <property type="protein sequence ID" value="OEJ69413.1"/>
    <property type="molecule type" value="Genomic_DNA"/>
</dbReference>
<name>A0A1E5QBT2_9PROT</name>
<dbReference type="Proteomes" id="UP000095347">
    <property type="component" value="Unassembled WGS sequence"/>
</dbReference>